<feature type="transmembrane region" description="Helical" evidence="7">
    <location>
        <begin position="177"/>
        <end position="196"/>
    </location>
</feature>
<feature type="transmembrane region" description="Helical" evidence="7">
    <location>
        <begin position="272"/>
        <end position="291"/>
    </location>
</feature>
<protein>
    <submittedName>
        <fullName evidence="9">Integral membrane protein</fullName>
    </submittedName>
</protein>
<evidence type="ECO:0000256" key="2">
    <source>
        <dbReference type="ARBA" id="ARBA00010157"/>
    </source>
</evidence>
<dbReference type="InterPro" id="IPR050545">
    <property type="entry name" value="Mycobact_MmpL"/>
</dbReference>
<gene>
    <name evidence="9" type="ORF">AVDCRST_MAG10-864</name>
</gene>
<accession>A0A6J4HJN7</accession>
<evidence type="ECO:0000256" key="1">
    <source>
        <dbReference type="ARBA" id="ARBA00004651"/>
    </source>
</evidence>
<evidence type="ECO:0000256" key="3">
    <source>
        <dbReference type="ARBA" id="ARBA00022475"/>
    </source>
</evidence>
<dbReference type="EMBL" id="CADCTB010000057">
    <property type="protein sequence ID" value="CAA9224932.1"/>
    <property type="molecule type" value="Genomic_DNA"/>
</dbReference>
<evidence type="ECO:0000256" key="6">
    <source>
        <dbReference type="ARBA" id="ARBA00023136"/>
    </source>
</evidence>
<feature type="transmembrane region" description="Helical" evidence="7">
    <location>
        <begin position="336"/>
        <end position="354"/>
    </location>
</feature>
<feature type="transmembrane region" description="Helical" evidence="7">
    <location>
        <begin position="408"/>
        <end position="432"/>
    </location>
</feature>
<feature type="domain" description="SSD" evidence="8">
    <location>
        <begin position="177"/>
        <end position="326"/>
    </location>
</feature>
<dbReference type="InterPro" id="IPR000731">
    <property type="entry name" value="SSD"/>
</dbReference>
<keyword evidence="6 7" id="KW-0472">Membrane</keyword>
<feature type="transmembrane region" description="Helical" evidence="7">
    <location>
        <begin position="228"/>
        <end position="251"/>
    </location>
</feature>
<organism evidence="9">
    <name type="scientific">uncultured Acidimicrobiales bacterium</name>
    <dbReference type="NCBI Taxonomy" id="310071"/>
    <lineage>
        <taxon>Bacteria</taxon>
        <taxon>Bacillati</taxon>
        <taxon>Actinomycetota</taxon>
        <taxon>Acidimicrobiia</taxon>
        <taxon>Acidimicrobiales</taxon>
        <taxon>environmental samples</taxon>
    </lineage>
</organism>
<feature type="transmembrane region" description="Helical" evidence="7">
    <location>
        <begin position="297"/>
        <end position="324"/>
    </location>
</feature>
<evidence type="ECO:0000256" key="7">
    <source>
        <dbReference type="SAM" id="Phobius"/>
    </source>
</evidence>
<feature type="transmembrane region" description="Helical" evidence="7">
    <location>
        <begin position="632"/>
        <end position="653"/>
    </location>
</feature>
<feature type="transmembrane region" description="Helical" evidence="7">
    <location>
        <begin position="674"/>
        <end position="696"/>
    </location>
</feature>
<keyword evidence="4 7" id="KW-0812">Transmembrane</keyword>
<dbReference type="Pfam" id="PF03176">
    <property type="entry name" value="MMPL"/>
    <property type="match status" value="2"/>
</dbReference>
<proteinExistence type="inferred from homology"/>
<reference evidence="9" key="1">
    <citation type="submission" date="2020-02" db="EMBL/GenBank/DDBJ databases">
        <authorList>
            <person name="Meier V. D."/>
        </authorList>
    </citation>
    <scope>NUCLEOTIDE SEQUENCE</scope>
    <source>
        <strain evidence="9">AVDCRST_MAG10</strain>
    </source>
</reference>
<feature type="transmembrane region" description="Helical" evidence="7">
    <location>
        <begin position="360"/>
        <end position="379"/>
    </location>
</feature>
<name>A0A6J4HJN7_9ACTN</name>
<feature type="transmembrane region" description="Helical" evidence="7">
    <location>
        <begin position="568"/>
        <end position="589"/>
    </location>
</feature>
<dbReference type="PANTHER" id="PTHR33406">
    <property type="entry name" value="MEMBRANE PROTEIN MJ1562-RELATED"/>
    <property type="match status" value="1"/>
</dbReference>
<evidence type="ECO:0000256" key="5">
    <source>
        <dbReference type="ARBA" id="ARBA00022989"/>
    </source>
</evidence>
<keyword evidence="5 7" id="KW-1133">Transmembrane helix</keyword>
<dbReference type="PANTHER" id="PTHR33406:SF11">
    <property type="entry name" value="MEMBRANE PROTEIN SCO6666-RELATED"/>
    <property type="match status" value="1"/>
</dbReference>
<comment type="subcellular location">
    <subcellularLocation>
        <location evidence="1">Cell membrane</location>
        <topology evidence="1">Multi-pass membrane protein</topology>
    </subcellularLocation>
</comment>
<feature type="transmembrane region" description="Helical" evidence="7">
    <location>
        <begin position="596"/>
        <end position="617"/>
    </location>
</feature>
<feature type="transmembrane region" description="Helical" evidence="7">
    <location>
        <begin position="203"/>
        <end position="222"/>
    </location>
</feature>
<sequence>MFGRLGSFCYRRRRLVAALWFVALLVLGAISGAVGTAFQDEFNLPNVESKTGFDILEEHFGGQGTGVTGTIVFRADQGVQDPAVRAAMEGLFAEIDARDDVTIGSPYRPEGERQIASQGPEAGKIAYAELEMPPNTDFATSFEVSEEIQAAAADIPGVQVEIGGAAFAEFAEPSSEVLGLAFAIVILILAFGSVMAMGLPVGVALAGIGVGVVLIGLISNLLTLPDFATVLGIMIGLGVGIDYALFIVTRYRENLHNGYSIEQSVSIALDTAGRAVTFAGTTVVISLLGMLTMQVSFVGGLAVGAATVVFVTVIASLTLLPALLGFVGQKVEVTRWRGLIAAGLVALALVGVGLKVSPLLVGLPLAAIVLVGSFVYAPLRREVPAFGQKPIRETLAYRWSRFIQRRPWQMAIAGAVALLVLSIPVLSMRLGFSDEGNYDRKTTTRKAYDLLAQGFGPGFNGTFILAAELPPGADPERLTAISDALAADPGVAFVSPAIPNNPESPAAVLWRLAPTTAPQDAATTATVNRLRDRVLPPVEASTGVDVAVTGAVPVGVDFSNYLADRLPLFFSVVLGLSFLLLMTVFRSVLVPLKAVLMNLLSIGAAYGVAVAVFQWGWLSAITGVEPAPIEPFVPMMLFAIVFGLSMDYEVFLLSRVREEWVRTGDSRTSVADGLASTARVITAAAAIMVFLFGSFLLEADRIIKLFGLGLAVAVLLDATIIRMLLVPATMELLGDKNWWMPRWLDKTLPKVNVEGSPTGTEDRELEPV</sequence>
<dbReference type="PROSITE" id="PS50156">
    <property type="entry name" value="SSD"/>
    <property type="match status" value="1"/>
</dbReference>
<evidence type="ECO:0000256" key="4">
    <source>
        <dbReference type="ARBA" id="ARBA00022692"/>
    </source>
</evidence>
<dbReference type="AlphaFoldDB" id="A0A6J4HJN7"/>
<dbReference type="GO" id="GO:0005886">
    <property type="term" value="C:plasma membrane"/>
    <property type="evidence" value="ECO:0007669"/>
    <property type="project" value="UniProtKB-SubCell"/>
</dbReference>
<keyword evidence="3" id="KW-1003">Cell membrane</keyword>
<dbReference type="InterPro" id="IPR004869">
    <property type="entry name" value="MMPL_dom"/>
</dbReference>
<dbReference type="Gene3D" id="1.20.1640.10">
    <property type="entry name" value="Multidrug efflux transporter AcrB transmembrane domain"/>
    <property type="match status" value="2"/>
</dbReference>
<comment type="similarity">
    <text evidence="2">Belongs to the resistance-nodulation-cell division (RND) (TC 2.A.6) family. MmpL subfamily.</text>
</comment>
<evidence type="ECO:0000259" key="8">
    <source>
        <dbReference type="PROSITE" id="PS50156"/>
    </source>
</evidence>
<feature type="transmembrane region" description="Helical" evidence="7">
    <location>
        <begin position="702"/>
        <end position="725"/>
    </location>
</feature>
<evidence type="ECO:0000313" key="9">
    <source>
        <dbReference type="EMBL" id="CAA9224932.1"/>
    </source>
</evidence>
<dbReference type="SUPFAM" id="SSF82866">
    <property type="entry name" value="Multidrug efflux transporter AcrB transmembrane domain"/>
    <property type="match status" value="2"/>
</dbReference>